<dbReference type="PANTHER" id="PTHR43757">
    <property type="entry name" value="AMINOMETHYLTRANSFERASE"/>
    <property type="match status" value="1"/>
</dbReference>
<feature type="domain" description="Aminomethyltransferase C-terminal" evidence="6">
    <location>
        <begin position="906"/>
        <end position="999"/>
    </location>
</feature>
<dbReference type="AlphaFoldDB" id="W9GQW4"/>
<dbReference type="Pfam" id="PF08669">
    <property type="entry name" value="GCV_T_C"/>
    <property type="match status" value="1"/>
</dbReference>
<gene>
    <name evidence="8" type="ORF">N864_09800</name>
</gene>
<reference evidence="9" key="1">
    <citation type="submission" date="2013-08" db="EMBL/GenBank/DDBJ databases">
        <title>Intrasporangium oryzae NRRL B-24470.</title>
        <authorList>
            <person name="Liu H."/>
            <person name="Wang G."/>
        </authorList>
    </citation>
    <scope>NUCLEOTIDE SEQUENCE [LARGE SCALE GENOMIC DNA]</scope>
    <source>
        <strain evidence="9">Q5-1</strain>
    </source>
</reference>
<dbReference type="RefSeq" id="WP_034713822.1">
    <property type="nucleotide sequence ID" value="NZ_AWQS01000018.1"/>
</dbReference>
<dbReference type="PRINTS" id="PR00368">
    <property type="entry name" value="FADPNR"/>
</dbReference>
<evidence type="ECO:0000256" key="1">
    <source>
        <dbReference type="ARBA" id="ARBA00008609"/>
    </source>
</evidence>
<dbReference type="InterPro" id="IPR029043">
    <property type="entry name" value="GcvT/YgfZ_C"/>
</dbReference>
<proteinExistence type="inferred from homology"/>
<evidence type="ECO:0000313" key="9">
    <source>
        <dbReference type="Proteomes" id="UP000019494"/>
    </source>
</evidence>
<dbReference type="SUPFAM" id="SSF101790">
    <property type="entry name" value="Aminomethyltransferase beta-barrel domain"/>
    <property type="match status" value="1"/>
</dbReference>
<keyword evidence="9" id="KW-1185">Reference proteome</keyword>
<feature type="domain" description="GCVT N-terminal" evidence="4">
    <location>
        <begin position="614"/>
        <end position="886"/>
    </location>
</feature>
<protein>
    <submittedName>
        <fullName evidence="8">Ferredoxin</fullName>
    </submittedName>
</protein>
<dbReference type="EMBL" id="AWQS01000018">
    <property type="protein sequence ID" value="EWT07223.1"/>
    <property type="molecule type" value="Genomic_DNA"/>
</dbReference>
<dbReference type="GO" id="GO:0016491">
    <property type="term" value="F:oxidoreductase activity"/>
    <property type="evidence" value="ECO:0007669"/>
    <property type="project" value="UniProtKB-KW"/>
</dbReference>
<name>W9GQW4_9MICO</name>
<evidence type="ECO:0000256" key="3">
    <source>
        <dbReference type="SAM" id="MobiDB-lite"/>
    </source>
</evidence>
<keyword evidence="2" id="KW-0560">Oxidoreductase</keyword>
<dbReference type="InterPro" id="IPR028896">
    <property type="entry name" value="GcvT/YgfZ/DmdA"/>
</dbReference>
<dbReference type="Gene3D" id="3.10.20.440">
    <property type="entry name" value="2Fe-2S iron-sulphur cluster binding domain, sarcosine oxidase, alpha subunit, N-terminal domain"/>
    <property type="match status" value="1"/>
</dbReference>
<dbReference type="InterPro" id="IPR013977">
    <property type="entry name" value="GcvT_C"/>
</dbReference>
<evidence type="ECO:0000256" key="2">
    <source>
        <dbReference type="ARBA" id="ARBA00023002"/>
    </source>
</evidence>
<evidence type="ECO:0000259" key="7">
    <source>
        <dbReference type="Pfam" id="PF17806"/>
    </source>
</evidence>
<dbReference type="InterPro" id="IPR027266">
    <property type="entry name" value="TrmE/GcvT-like"/>
</dbReference>
<feature type="domain" description="FAD/NAD(P)-binding" evidence="5">
    <location>
        <begin position="124"/>
        <end position="387"/>
    </location>
</feature>
<dbReference type="SUPFAM" id="SSF51905">
    <property type="entry name" value="FAD/NAD(P)-binding domain"/>
    <property type="match status" value="1"/>
</dbReference>
<dbReference type="InterPro" id="IPR041117">
    <property type="entry name" value="SoxA_A3"/>
</dbReference>
<dbReference type="Proteomes" id="UP000019494">
    <property type="component" value="Unassembled WGS sequence"/>
</dbReference>
<dbReference type="OrthoDB" id="5287468at2"/>
<evidence type="ECO:0000259" key="4">
    <source>
        <dbReference type="Pfam" id="PF01571"/>
    </source>
</evidence>
<evidence type="ECO:0000259" key="5">
    <source>
        <dbReference type="Pfam" id="PF07992"/>
    </source>
</evidence>
<dbReference type="InterPro" id="IPR006222">
    <property type="entry name" value="GCVT_N"/>
</dbReference>
<dbReference type="PRINTS" id="PR00411">
    <property type="entry name" value="PNDRDTASEI"/>
</dbReference>
<dbReference type="InterPro" id="IPR036188">
    <property type="entry name" value="FAD/NAD-bd_sf"/>
</dbReference>
<feature type="region of interest" description="Disordered" evidence="3">
    <location>
        <begin position="542"/>
        <end position="577"/>
    </location>
</feature>
<comment type="caution">
    <text evidence="8">The sequence shown here is derived from an EMBL/GenBank/DDBJ whole genome shotgun (WGS) entry which is preliminary data.</text>
</comment>
<dbReference type="Pfam" id="PF01571">
    <property type="entry name" value="GCV_T"/>
    <property type="match status" value="1"/>
</dbReference>
<dbReference type="PATRIC" id="fig|584657.3.peg.839"/>
<comment type="similarity">
    <text evidence="1">Belongs to the GcvT family.</text>
</comment>
<feature type="domain" description="SoxA A3" evidence="7">
    <location>
        <begin position="483"/>
        <end position="537"/>
    </location>
</feature>
<dbReference type="InterPro" id="IPR042204">
    <property type="entry name" value="2Fe-2S-bd_N"/>
</dbReference>
<dbReference type="InterPro" id="IPR023753">
    <property type="entry name" value="FAD/NAD-binding_dom"/>
</dbReference>
<sequence>MGAHQPQRLDVGGAIDRSRAVELVVDGETFTGCAGDTVASALVANGRLRVGDSIYRRRPRGILSAGVEEPNAFALVNGEHNESMVPLTSLELVPGLDLTLLDGIGVLDQKVDPAEYDKMHVHADVAIVGAGPAGLAAAREAAATGARVVLFEQDFRLGGSLLADPASLVEGVPSELWVERVRGELEAAPEVTILTRTTAFGSYDNNYLIALEKRTEHLHGTARDGVSRQRLWHVTARQVVLATGAFERPIVFADNDVPGVMLASAVAAYIGRYAAVPGRRAVVFTTNDSGYATAHALLRSGAEVHVVDAREAGPSARVGTAAADAGLRISTGSAVVGIDGAQAVEAAWVAPIDDEGALAGPAERVACDVVAVSGGWSPNVSLHSQRQGALHWDDALAGFVPTVPVRNQHLAGAVLGTYWTEGCLTEGRAAGLAAAAASGFAAEQSGRTSGSEVDTVAEERVARAGTTRQLWVVEGRDGGYTTHFVDPQRDNTAADVLRATGAGMRSVEHVKRYTSISTGVDQGKIGAVNTIGLLTRVLSGEDTRAIPPGQPGQDGTGSRAASELSGIPAAPPSKPTPGAIGNTTFRAPFTPVAFAALAGRSRGELFDVARTTSIHPWHVAHEALFEDVGQWKRPWYYPRAGEDMDAAVARECRAAREGVAFMDATTLGKIEIRGADAGEFLNRIYTNAFKKLGVGKARYGVMCKPDGMVFDDGVVLRLEEHRYFATTTTGGAARVLEWLEEWSQTEWPELDVVCTSVTEQWATIAVVGPRSRDVIARMAPGLDVSKEGFGFMEFRETVLASGIEARICRITFSGELAFEINVPTWYGLKVWEDVAEAGADFDITPYGTETMHVLRAEKAYPIVGQDTDGTVTPQDLGMDWIVSKTKDFIGNRSYSRSSHQGPGRKQLVSVLPVDRSLRLPEGAQLVERVALGDYTGEGLPERPIPMLGHVTSSYHSQALGRSFGLALVKDGRDRIGQTLIASFLGRFAEVEVADAVLYDKEGTRRDD</sequence>
<dbReference type="Pfam" id="PF13510">
    <property type="entry name" value="Fer2_4"/>
    <property type="match status" value="1"/>
</dbReference>
<dbReference type="Gene3D" id="3.30.1360.120">
    <property type="entry name" value="Probable tRNA modification gtpase trme, domain 1"/>
    <property type="match status" value="1"/>
</dbReference>
<organism evidence="8 9">
    <name type="scientific">Intrasporangium chromatireducens Q5-1</name>
    <dbReference type="NCBI Taxonomy" id="584657"/>
    <lineage>
        <taxon>Bacteria</taxon>
        <taxon>Bacillati</taxon>
        <taxon>Actinomycetota</taxon>
        <taxon>Actinomycetes</taxon>
        <taxon>Micrococcales</taxon>
        <taxon>Intrasporangiaceae</taxon>
        <taxon>Intrasporangium</taxon>
    </lineage>
</organism>
<evidence type="ECO:0000313" key="8">
    <source>
        <dbReference type="EMBL" id="EWT07223.1"/>
    </source>
</evidence>
<dbReference type="Gene3D" id="3.50.50.60">
    <property type="entry name" value="FAD/NAD(P)-binding domain"/>
    <property type="match status" value="1"/>
</dbReference>
<accession>W9GQW4</accession>
<dbReference type="Pfam" id="PF17806">
    <property type="entry name" value="SO_alpha_A3"/>
    <property type="match status" value="1"/>
</dbReference>
<dbReference type="PANTHER" id="PTHR43757:SF2">
    <property type="entry name" value="AMINOMETHYLTRANSFERASE, MITOCHONDRIAL"/>
    <property type="match status" value="1"/>
</dbReference>
<dbReference type="Pfam" id="PF07992">
    <property type="entry name" value="Pyr_redox_2"/>
    <property type="match status" value="1"/>
</dbReference>
<dbReference type="SUPFAM" id="SSF103025">
    <property type="entry name" value="Folate-binding domain"/>
    <property type="match status" value="1"/>
</dbReference>
<evidence type="ECO:0000259" key="6">
    <source>
        <dbReference type="Pfam" id="PF08669"/>
    </source>
</evidence>